<comment type="caution">
    <text evidence="2">The sequence shown here is derived from an EMBL/GenBank/DDBJ whole genome shotgun (WGS) entry which is preliminary data.</text>
</comment>
<dbReference type="EMBL" id="WSRQ01000122">
    <property type="protein sequence ID" value="MVX67334.1"/>
    <property type="molecule type" value="Genomic_DNA"/>
</dbReference>
<evidence type="ECO:0000313" key="2">
    <source>
        <dbReference type="EMBL" id="MVX67334.1"/>
    </source>
</evidence>
<feature type="transmembrane region" description="Helical" evidence="1">
    <location>
        <begin position="12"/>
        <end position="36"/>
    </location>
</feature>
<sequence length="61" mass="7108">MAYMINDLYNLVLVLLRGCIVTVVFTAVYIIGIIKYTKKYRVPARKVEKIKINNMTNKENI</sequence>
<protein>
    <submittedName>
        <fullName evidence="2">Uncharacterized protein</fullName>
    </submittedName>
</protein>
<name>A0A964RSX7_9CLOT</name>
<keyword evidence="1" id="KW-0472">Membrane</keyword>
<dbReference type="RefSeq" id="WP_160361743.1">
    <property type="nucleotide sequence ID" value="NZ_WSRQ01000122.1"/>
</dbReference>
<evidence type="ECO:0000256" key="1">
    <source>
        <dbReference type="SAM" id="Phobius"/>
    </source>
</evidence>
<keyword evidence="1" id="KW-1133">Transmembrane helix</keyword>
<organism evidence="2 3">
    <name type="scientific">Clostridium chromiireducens</name>
    <dbReference type="NCBI Taxonomy" id="225345"/>
    <lineage>
        <taxon>Bacteria</taxon>
        <taxon>Bacillati</taxon>
        <taxon>Bacillota</taxon>
        <taxon>Clostridia</taxon>
        <taxon>Eubacteriales</taxon>
        <taxon>Clostridiaceae</taxon>
        <taxon>Clostridium</taxon>
    </lineage>
</organism>
<evidence type="ECO:0000313" key="3">
    <source>
        <dbReference type="Proteomes" id="UP000656077"/>
    </source>
</evidence>
<keyword evidence="1" id="KW-0812">Transmembrane</keyword>
<proteinExistence type="predicted"/>
<accession>A0A964RSX7</accession>
<dbReference type="Proteomes" id="UP000656077">
    <property type="component" value="Unassembled WGS sequence"/>
</dbReference>
<dbReference type="AlphaFoldDB" id="A0A964RSX7"/>
<reference evidence="2" key="1">
    <citation type="submission" date="2019-12" db="EMBL/GenBank/DDBJ databases">
        <title>Microbes associate with the intestines of laboratory mice.</title>
        <authorList>
            <person name="Navarre W."/>
            <person name="Wong E."/>
        </authorList>
    </citation>
    <scope>NUCLEOTIDE SEQUENCE</scope>
    <source>
        <strain evidence="2">NM79_F5</strain>
    </source>
</reference>
<gene>
    <name evidence="2" type="ORF">GKZ28_27285</name>
</gene>